<dbReference type="GO" id="GO:0004146">
    <property type="term" value="F:dihydrofolate reductase activity"/>
    <property type="evidence" value="ECO:0007669"/>
    <property type="project" value="UniProtKB-EC"/>
</dbReference>
<dbReference type="Gene3D" id="3.40.430.10">
    <property type="entry name" value="Dihydrofolate Reductase, subunit A"/>
    <property type="match status" value="1"/>
</dbReference>
<protein>
    <recommendedName>
        <fullName evidence="2">dihydrofolate reductase</fullName>
        <ecNumber evidence="2">1.5.1.3</ecNumber>
    </recommendedName>
</protein>
<comment type="pathway">
    <text evidence="1">Cofactor biosynthesis; tetrahydrofolate biosynthesis; 5,6,7,8-tetrahydrofolate from 7,8-dihydrofolate: step 1/1.</text>
</comment>
<dbReference type="GO" id="GO:0046452">
    <property type="term" value="P:dihydrofolate metabolic process"/>
    <property type="evidence" value="ECO:0007669"/>
    <property type="project" value="TreeGrafter"/>
</dbReference>
<reference evidence="7" key="1">
    <citation type="submission" date="2020-04" db="EMBL/GenBank/DDBJ databases">
        <authorList>
            <person name="Chiriac C."/>
            <person name="Salcher M."/>
            <person name="Ghai R."/>
            <person name="Kavagutti S V."/>
        </authorList>
    </citation>
    <scope>NUCLEOTIDE SEQUENCE</scope>
</reference>
<dbReference type="InterPro" id="IPR001796">
    <property type="entry name" value="DHFR_dom"/>
</dbReference>
<dbReference type="Pfam" id="PF00186">
    <property type="entry name" value="DHFR_1"/>
    <property type="match status" value="1"/>
</dbReference>
<dbReference type="PRINTS" id="PR00070">
    <property type="entry name" value="DHFR"/>
</dbReference>
<dbReference type="GO" id="GO:0046655">
    <property type="term" value="P:folic acid metabolic process"/>
    <property type="evidence" value="ECO:0007669"/>
    <property type="project" value="TreeGrafter"/>
</dbReference>
<dbReference type="CDD" id="cd00209">
    <property type="entry name" value="DHFR"/>
    <property type="match status" value="1"/>
</dbReference>
<dbReference type="GO" id="GO:0006730">
    <property type="term" value="P:one-carbon metabolic process"/>
    <property type="evidence" value="ECO:0007669"/>
    <property type="project" value="UniProtKB-KW"/>
</dbReference>
<dbReference type="InterPro" id="IPR024072">
    <property type="entry name" value="DHFR-like_dom_sf"/>
</dbReference>
<keyword evidence="4" id="KW-0521">NADP</keyword>
<evidence type="ECO:0000256" key="4">
    <source>
        <dbReference type="ARBA" id="ARBA00022857"/>
    </source>
</evidence>
<evidence type="ECO:0000256" key="1">
    <source>
        <dbReference type="ARBA" id="ARBA00004903"/>
    </source>
</evidence>
<organism evidence="7">
    <name type="scientific">uncultured Caudovirales phage</name>
    <dbReference type="NCBI Taxonomy" id="2100421"/>
    <lineage>
        <taxon>Viruses</taxon>
        <taxon>Duplodnaviria</taxon>
        <taxon>Heunggongvirae</taxon>
        <taxon>Uroviricota</taxon>
        <taxon>Caudoviricetes</taxon>
        <taxon>Peduoviridae</taxon>
        <taxon>Maltschvirus</taxon>
        <taxon>Maltschvirus maltsch</taxon>
    </lineage>
</organism>
<keyword evidence="5" id="KW-0560">Oxidoreductase</keyword>
<evidence type="ECO:0000313" key="7">
    <source>
        <dbReference type="EMBL" id="CAB4133676.1"/>
    </source>
</evidence>
<evidence type="ECO:0000256" key="2">
    <source>
        <dbReference type="ARBA" id="ARBA00012856"/>
    </source>
</evidence>
<name>A0A6J5LKN3_9CAUD</name>
<dbReference type="InterPro" id="IPR012259">
    <property type="entry name" value="DHFR"/>
</dbReference>
<dbReference type="PANTHER" id="PTHR48069">
    <property type="entry name" value="DIHYDROFOLATE REDUCTASE"/>
    <property type="match status" value="1"/>
</dbReference>
<evidence type="ECO:0000256" key="3">
    <source>
        <dbReference type="ARBA" id="ARBA00022563"/>
    </source>
</evidence>
<dbReference type="EMBL" id="LR796274">
    <property type="protein sequence ID" value="CAB4133676.1"/>
    <property type="molecule type" value="Genomic_DNA"/>
</dbReference>
<sequence>MICTIFATDQMGTFGNRGTLPWKHNPEDMAWFREHTLNQIVVMGRRTWDDPKFPKPLPDRTNCVISNKPISTPNVRRLSGNYKDQIKALQSINPTKNIFILGGPDIIMECKDLIDYAYITHRKGAAFSDVRIDLRAFMMGMRITSSRPSSDKMLNFSIYKNVDIFRPL</sequence>
<dbReference type="GO" id="GO:0046654">
    <property type="term" value="P:tetrahydrofolate biosynthetic process"/>
    <property type="evidence" value="ECO:0007669"/>
    <property type="project" value="InterPro"/>
</dbReference>
<accession>A0A6J5LKN3</accession>
<evidence type="ECO:0000256" key="5">
    <source>
        <dbReference type="ARBA" id="ARBA00023002"/>
    </source>
</evidence>
<dbReference type="SUPFAM" id="SSF53597">
    <property type="entry name" value="Dihydrofolate reductase-like"/>
    <property type="match status" value="1"/>
</dbReference>
<dbReference type="EC" id="1.5.1.3" evidence="2"/>
<evidence type="ECO:0000259" key="6">
    <source>
        <dbReference type="PROSITE" id="PS51330"/>
    </source>
</evidence>
<keyword evidence="3" id="KW-0554">One-carbon metabolism</keyword>
<feature type="domain" description="DHFR" evidence="6">
    <location>
        <begin position="1"/>
        <end position="168"/>
    </location>
</feature>
<dbReference type="GO" id="GO:0050661">
    <property type="term" value="F:NADP binding"/>
    <property type="evidence" value="ECO:0007669"/>
    <property type="project" value="InterPro"/>
</dbReference>
<dbReference type="PANTHER" id="PTHR48069:SF3">
    <property type="entry name" value="DIHYDROFOLATE REDUCTASE"/>
    <property type="match status" value="1"/>
</dbReference>
<dbReference type="PROSITE" id="PS51330">
    <property type="entry name" value="DHFR_2"/>
    <property type="match status" value="1"/>
</dbReference>
<gene>
    <name evidence="7" type="ORF">UFOVP257_398</name>
</gene>
<proteinExistence type="predicted"/>